<sequence>MCYKIVIIGAGPGGYVAAVRAAQLGAKVALIEKDEVGGTCLNRGCIPTKTLAYGAELLNNIRRAAEFGIATGEVTVDFSRLVERKNKVVSQLVTGVNYLIKKNKIDLIKGTARLQAPGKVSVAAEGGEEIVLTTDNIIIATGTEPALITALGYDGELVLTSNEALNIADVPEKMLVVGGGVIGCEFACIFNALGSKVTVLEVMPAILPAVDQEAAKTMQGLLKRQGITVKTKANILEVKKSAGTVTAVLESGEEIAAGRALISIGRTMNTHGLGLEEAGVALGQRGEVIVNGKLETSVPGIYAIGDITGKIQLAHVASAQGLAAVDNILGRPREMDYRVIPNCVFTHPEVAGVGLTTQEAQEKGINVKSGKFPFIASGKAKAMGETNGFVKILADPESDRVLGVHIVGPHATDLIAEAALAVKMGVTVKQLTETIHAHPTLPEAVLEAAGAVHGMSIHT</sequence>
<comment type="cofactor">
    <cofactor evidence="14 16">
        <name>FAD</name>
        <dbReference type="ChEBI" id="CHEBI:57692"/>
    </cofactor>
    <text evidence="14 16">Binds 1 FAD per subunit.</text>
</comment>
<reference evidence="19" key="1">
    <citation type="submission" date="2022-02" db="EMBL/GenBank/DDBJ databases">
        <authorList>
            <person name="Leng L."/>
        </authorList>
    </citation>
    <scope>NUCLEOTIDE SEQUENCE</scope>
    <source>
        <strain evidence="19">JI</strain>
    </source>
</reference>
<comment type="similarity">
    <text evidence="2 16">Belongs to the class-I pyridine nucleotide-disulfide oxidoreductase family.</text>
</comment>
<dbReference type="InterPro" id="IPR012999">
    <property type="entry name" value="Pyr_OxRdtase_I_AS"/>
</dbReference>
<dbReference type="Gene3D" id="3.30.390.30">
    <property type="match status" value="1"/>
</dbReference>
<organism evidence="19 20">
    <name type="scientific">Pelotomaculum isophthalicicum JI</name>
    <dbReference type="NCBI Taxonomy" id="947010"/>
    <lineage>
        <taxon>Bacteria</taxon>
        <taxon>Bacillati</taxon>
        <taxon>Bacillota</taxon>
        <taxon>Clostridia</taxon>
        <taxon>Eubacteriales</taxon>
        <taxon>Desulfotomaculaceae</taxon>
        <taxon>Pelotomaculum</taxon>
    </lineage>
</organism>
<feature type="binding site" evidence="14">
    <location>
        <position position="201"/>
    </location>
    <ligand>
        <name>NAD(+)</name>
        <dbReference type="ChEBI" id="CHEBI:57540"/>
    </ligand>
</feature>
<evidence type="ECO:0000256" key="8">
    <source>
        <dbReference type="ARBA" id="ARBA00023002"/>
    </source>
</evidence>
<evidence type="ECO:0000256" key="2">
    <source>
        <dbReference type="ARBA" id="ARBA00007532"/>
    </source>
</evidence>
<evidence type="ECO:0000256" key="6">
    <source>
        <dbReference type="ARBA" id="ARBA00022630"/>
    </source>
</evidence>
<dbReference type="Pfam" id="PF07992">
    <property type="entry name" value="Pyr_redox_2"/>
    <property type="match status" value="1"/>
</dbReference>
<protein>
    <recommendedName>
        <fullName evidence="4 16">Dihydrolipoyl dehydrogenase</fullName>
        <ecNumber evidence="3 16">1.8.1.4</ecNumber>
    </recommendedName>
</protein>
<dbReference type="PRINTS" id="PR00368">
    <property type="entry name" value="FADPNR"/>
</dbReference>
<keyword evidence="8 16" id="KW-0560">Oxidoreductase</keyword>
<evidence type="ECO:0000256" key="4">
    <source>
        <dbReference type="ARBA" id="ARBA00016961"/>
    </source>
</evidence>
<evidence type="ECO:0000256" key="5">
    <source>
        <dbReference type="ARBA" id="ARBA00022490"/>
    </source>
</evidence>
<dbReference type="PROSITE" id="PS00076">
    <property type="entry name" value="PYRIDINE_REDOX_1"/>
    <property type="match status" value="1"/>
</dbReference>
<keyword evidence="9 14" id="KW-0520">NAD</keyword>
<evidence type="ECO:0000256" key="15">
    <source>
        <dbReference type="PIRSR" id="PIRSR000350-4"/>
    </source>
</evidence>
<evidence type="ECO:0000256" key="16">
    <source>
        <dbReference type="RuleBase" id="RU003692"/>
    </source>
</evidence>
<dbReference type="NCBIfam" id="TIGR01350">
    <property type="entry name" value="lipoamide_DH"/>
    <property type="match status" value="1"/>
</dbReference>
<dbReference type="InterPro" id="IPR023753">
    <property type="entry name" value="FAD/NAD-binding_dom"/>
</dbReference>
<keyword evidence="5" id="KW-0963">Cytoplasm</keyword>
<keyword evidence="7 14" id="KW-0274">FAD</keyword>
<dbReference type="Proteomes" id="UP001154312">
    <property type="component" value="Unassembled WGS sequence"/>
</dbReference>
<dbReference type="SUPFAM" id="SSF51905">
    <property type="entry name" value="FAD/NAD(P)-binding domain"/>
    <property type="match status" value="1"/>
</dbReference>
<evidence type="ECO:0000256" key="7">
    <source>
        <dbReference type="ARBA" id="ARBA00022827"/>
    </source>
</evidence>
<dbReference type="SUPFAM" id="SSF55424">
    <property type="entry name" value="FAD/NAD-linked reductases, dimerisation (C-terminal) domain"/>
    <property type="match status" value="1"/>
</dbReference>
<feature type="binding site" evidence="14">
    <location>
        <position position="265"/>
    </location>
    <ligand>
        <name>NAD(+)</name>
        <dbReference type="ChEBI" id="CHEBI:57540"/>
    </ligand>
</feature>
<dbReference type="GO" id="GO:0050660">
    <property type="term" value="F:flavin adenine dinucleotide binding"/>
    <property type="evidence" value="ECO:0007669"/>
    <property type="project" value="InterPro"/>
</dbReference>
<gene>
    <name evidence="19" type="primary">lpdA</name>
    <name evidence="19" type="ORF">L7E55_06305</name>
</gene>
<dbReference type="RefSeq" id="WP_277443229.1">
    <property type="nucleotide sequence ID" value="NZ_JAKOAV010000008.1"/>
</dbReference>
<proteinExistence type="inferred from homology"/>
<dbReference type="FunFam" id="3.30.390.30:FF:000001">
    <property type="entry name" value="Dihydrolipoyl dehydrogenase"/>
    <property type="match status" value="1"/>
</dbReference>
<dbReference type="InterPro" id="IPR050151">
    <property type="entry name" value="Class-I_Pyr_Nuc-Dis_Oxidored"/>
</dbReference>
<dbReference type="PRINTS" id="PR00411">
    <property type="entry name" value="PNDRDTASEI"/>
</dbReference>
<accession>A0A9X4H5B0</accession>
<dbReference type="EMBL" id="JAKOAV010000008">
    <property type="protein sequence ID" value="MDF9407973.1"/>
    <property type="molecule type" value="Genomic_DNA"/>
</dbReference>
<evidence type="ECO:0000313" key="20">
    <source>
        <dbReference type="Proteomes" id="UP001154312"/>
    </source>
</evidence>
<comment type="miscellaneous">
    <text evidence="16">The active site is a redox-active disulfide bond.</text>
</comment>
<evidence type="ECO:0000256" key="3">
    <source>
        <dbReference type="ARBA" id="ARBA00012608"/>
    </source>
</evidence>
<keyword evidence="20" id="KW-1185">Reference proteome</keyword>
<feature type="binding site" evidence="14">
    <location>
        <position position="306"/>
    </location>
    <ligand>
        <name>FAD</name>
        <dbReference type="ChEBI" id="CHEBI:57692"/>
    </ligand>
</feature>
<dbReference type="GO" id="GO:0004148">
    <property type="term" value="F:dihydrolipoyl dehydrogenase (NADH) activity"/>
    <property type="evidence" value="ECO:0007669"/>
    <property type="project" value="UniProtKB-EC"/>
</dbReference>
<dbReference type="Pfam" id="PF02852">
    <property type="entry name" value="Pyr_redox_dim"/>
    <property type="match status" value="1"/>
</dbReference>
<evidence type="ECO:0000259" key="18">
    <source>
        <dbReference type="Pfam" id="PF07992"/>
    </source>
</evidence>
<dbReference type="GO" id="GO:0005737">
    <property type="term" value="C:cytoplasm"/>
    <property type="evidence" value="ECO:0007669"/>
    <property type="project" value="UniProtKB-SubCell"/>
</dbReference>
<keyword evidence="10" id="KW-1015">Disulfide bond</keyword>
<comment type="catalytic activity">
    <reaction evidence="12 16">
        <text>N(6)-[(R)-dihydrolipoyl]-L-lysyl-[protein] + NAD(+) = N(6)-[(R)-lipoyl]-L-lysyl-[protein] + NADH + H(+)</text>
        <dbReference type="Rhea" id="RHEA:15045"/>
        <dbReference type="Rhea" id="RHEA-COMP:10474"/>
        <dbReference type="Rhea" id="RHEA-COMP:10475"/>
        <dbReference type="ChEBI" id="CHEBI:15378"/>
        <dbReference type="ChEBI" id="CHEBI:57540"/>
        <dbReference type="ChEBI" id="CHEBI:57945"/>
        <dbReference type="ChEBI" id="CHEBI:83099"/>
        <dbReference type="ChEBI" id="CHEBI:83100"/>
        <dbReference type="EC" id="1.8.1.4"/>
    </reaction>
</comment>
<feature type="domain" description="FAD/NAD(P)-binding" evidence="18">
    <location>
        <begin position="3"/>
        <end position="321"/>
    </location>
</feature>
<dbReference type="Gene3D" id="3.50.50.60">
    <property type="entry name" value="FAD/NAD(P)-binding domain"/>
    <property type="match status" value="2"/>
</dbReference>
<feature type="disulfide bond" description="Redox-active" evidence="15">
    <location>
        <begin position="40"/>
        <end position="45"/>
    </location>
</feature>
<name>A0A9X4H5B0_9FIRM</name>
<dbReference type="InterPro" id="IPR004099">
    <property type="entry name" value="Pyr_nucl-diS_OxRdtase_dimer"/>
</dbReference>
<evidence type="ECO:0000256" key="11">
    <source>
        <dbReference type="ARBA" id="ARBA00023284"/>
    </source>
</evidence>
<dbReference type="InterPro" id="IPR016156">
    <property type="entry name" value="FAD/NAD-linked_Rdtase_dimer_sf"/>
</dbReference>
<keyword evidence="6 16" id="KW-0285">Flavoprotein</keyword>
<dbReference type="InterPro" id="IPR006258">
    <property type="entry name" value="Lipoamide_DH"/>
</dbReference>
<dbReference type="PIRSF" id="PIRSF000350">
    <property type="entry name" value="Mercury_reductase_MerA"/>
    <property type="match status" value="1"/>
</dbReference>
<dbReference type="InterPro" id="IPR036188">
    <property type="entry name" value="FAD/NAD-bd_sf"/>
</dbReference>
<keyword evidence="11 16" id="KW-0676">Redox-active center</keyword>
<evidence type="ECO:0000313" key="19">
    <source>
        <dbReference type="EMBL" id="MDF9407973.1"/>
    </source>
</evidence>
<dbReference type="GO" id="GO:0006103">
    <property type="term" value="P:2-oxoglutarate metabolic process"/>
    <property type="evidence" value="ECO:0007669"/>
    <property type="project" value="TreeGrafter"/>
</dbReference>
<evidence type="ECO:0000256" key="1">
    <source>
        <dbReference type="ARBA" id="ARBA00004496"/>
    </source>
</evidence>
<evidence type="ECO:0000259" key="17">
    <source>
        <dbReference type="Pfam" id="PF02852"/>
    </source>
</evidence>
<dbReference type="EC" id="1.8.1.4" evidence="3 16"/>
<evidence type="ECO:0000256" key="9">
    <source>
        <dbReference type="ARBA" id="ARBA00023027"/>
    </source>
</evidence>
<feature type="active site" description="Proton acceptor" evidence="13">
    <location>
        <position position="438"/>
    </location>
</feature>
<evidence type="ECO:0000256" key="12">
    <source>
        <dbReference type="ARBA" id="ARBA00049187"/>
    </source>
</evidence>
<evidence type="ECO:0000256" key="13">
    <source>
        <dbReference type="PIRSR" id="PIRSR000350-2"/>
    </source>
</evidence>
<dbReference type="AlphaFoldDB" id="A0A9X4H5B0"/>
<dbReference type="PANTHER" id="PTHR22912">
    <property type="entry name" value="DISULFIDE OXIDOREDUCTASE"/>
    <property type="match status" value="1"/>
</dbReference>
<dbReference type="PANTHER" id="PTHR22912:SF217">
    <property type="entry name" value="DIHYDROLIPOYL DEHYDROGENASE"/>
    <property type="match status" value="1"/>
</dbReference>
<comment type="subcellular location">
    <subcellularLocation>
        <location evidence="1">Cytoplasm</location>
    </subcellularLocation>
</comment>
<feature type="binding site" evidence="14">
    <location>
        <begin position="178"/>
        <end position="185"/>
    </location>
    <ligand>
        <name>NAD(+)</name>
        <dbReference type="ChEBI" id="CHEBI:57540"/>
    </ligand>
</feature>
<keyword evidence="14" id="KW-0547">Nucleotide-binding</keyword>
<dbReference type="InterPro" id="IPR001100">
    <property type="entry name" value="Pyr_nuc-diS_OxRdtase"/>
</dbReference>
<evidence type="ECO:0000256" key="10">
    <source>
        <dbReference type="ARBA" id="ARBA00023157"/>
    </source>
</evidence>
<feature type="binding site" evidence="14">
    <location>
        <position position="49"/>
    </location>
    <ligand>
        <name>FAD</name>
        <dbReference type="ChEBI" id="CHEBI:57692"/>
    </ligand>
</feature>
<evidence type="ECO:0000256" key="14">
    <source>
        <dbReference type="PIRSR" id="PIRSR000350-3"/>
    </source>
</evidence>
<comment type="caution">
    <text evidence="19">The sequence shown here is derived from an EMBL/GenBank/DDBJ whole genome shotgun (WGS) entry which is preliminary data.</text>
</comment>
<feature type="domain" description="Pyridine nucleotide-disulphide oxidoreductase dimerisation" evidence="17">
    <location>
        <begin position="340"/>
        <end position="449"/>
    </location>
</feature>